<accession>A0A7T5R2N7</accession>
<feature type="signal peptide" evidence="2">
    <location>
        <begin position="1"/>
        <end position="27"/>
    </location>
</feature>
<sequence>MSGKSALWRQTALTALMMGVFSLPAQAGFEWTPPPAAPVLSTASTDGPPVPAAPSGNVEATELTPALPESENPAVSDMAAPPVLETENADGPPPAFPEALPAPMAYENALGFGADIPLALALGQIVPPAFAYSFASDVHPGVKISWEGGKPWNQVLEEALAPHDLTSVIEGTIVTVRRAEERKEVKNDLAVPAEKASYDAQNEPLPPVDTSVTDDALPVSDPVMGEGTANNYPRRTPPHRRSLHNEVPADTAAGSAPLPPVTNEQAVIVEQPPKEMAEANQVASYEPAAPAQDIGIVEDSAAQQGPQPLEPQKISYADEGRASHEDLIPPRGAPENNDSYASTGHVVLDPFEIRFWQAKRDQNLRDVLMSWAGNAGVEVIWDSGYDYKLPHAISMHGTFPEAVTKIFSLYGDTEPRPQGRLHPNLPKGPSVLLVENFP</sequence>
<dbReference type="Proteomes" id="UP000595362">
    <property type="component" value="Chromosome"/>
</dbReference>
<feature type="region of interest" description="Disordered" evidence="1">
    <location>
        <begin position="38"/>
        <end position="76"/>
    </location>
</feature>
<feature type="chain" id="PRO_5032481171" evidence="2">
    <location>
        <begin position="28"/>
        <end position="438"/>
    </location>
</feature>
<dbReference type="EMBL" id="CP066681">
    <property type="protein sequence ID" value="QQG36440.1"/>
    <property type="molecule type" value="Genomic_DNA"/>
</dbReference>
<dbReference type="InterPro" id="IPR018927">
    <property type="entry name" value="Pilus_synth_Q_C"/>
</dbReference>
<reference evidence="4 5" key="1">
    <citation type="submission" date="2020-07" db="EMBL/GenBank/DDBJ databases">
        <title>Huge and variable diversity of episymbiotic CPR bacteria and DPANN archaea in groundwater ecosystems.</title>
        <authorList>
            <person name="He C.Y."/>
            <person name="Keren R."/>
            <person name="Whittaker M."/>
            <person name="Farag I.F."/>
            <person name="Doudna J."/>
            <person name="Cate J.H.D."/>
            <person name="Banfield J.F."/>
        </authorList>
    </citation>
    <scope>NUCLEOTIDE SEQUENCE [LARGE SCALE GENOMIC DNA]</scope>
    <source>
        <strain evidence="4">NC_groundwater_70_Ag_B-0.1um_54_66</strain>
    </source>
</reference>
<evidence type="ECO:0000313" key="4">
    <source>
        <dbReference type="EMBL" id="QQG36440.1"/>
    </source>
</evidence>
<evidence type="ECO:0000259" key="3">
    <source>
        <dbReference type="Pfam" id="PF10671"/>
    </source>
</evidence>
<protein>
    <submittedName>
        <fullName evidence="4">TcpQ domain-containing protein</fullName>
    </submittedName>
</protein>
<dbReference type="AlphaFoldDB" id="A0A7T5R2N7"/>
<proteinExistence type="predicted"/>
<evidence type="ECO:0000256" key="2">
    <source>
        <dbReference type="SAM" id="SignalP"/>
    </source>
</evidence>
<keyword evidence="2" id="KW-0732">Signal</keyword>
<evidence type="ECO:0000313" key="5">
    <source>
        <dbReference type="Proteomes" id="UP000595362"/>
    </source>
</evidence>
<feature type="domain" description="Toxin co-regulated pilus biosynthesis protein Q C-terminal" evidence="3">
    <location>
        <begin position="356"/>
        <end position="418"/>
    </location>
</feature>
<organism evidence="4 5">
    <name type="scientific">Micavibrio aeruginosavorus</name>
    <dbReference type="NCBI Taxonomy" id="349221"/>
    <lineage>
        <taxon>Bacteria</taxon>
        <taxon>Pseudomonadati</taxon>
        <taxon>Bdellovibrionota</taxon>
        <taxon>Bdellovibrionia</taxon>
        <taxon>Bdellovibrionales</taxon>
        <taxon>Pseudobdellovibrionaceae</taxon>
        <taxon>Micavibrio</taxon>
    </lineage>
</organism>
<dbReference type="Gene3D" id="3.55.50.70">
    <property type="match status" value="1"/>
</dbReference>
<evidence type="ECO:0000256" key="1">
    <source>
        <dbReference type="SAM" id="MobiDB-lite"/>
    </source>
</evidence>
<dbReference type="Pfam" id="PF10671">
    <property type="entry name" value="TcpQ"/>
    <property type="match status" value="1"/>
</dbReference>
<feature type="region of interest" description="Disordered" evidence="1">
    <location>
        <begin position="188"/>
        <end position="245"/>
    </location>
</feature>
<gene>
    <name evidence="4" type="ORF">HYS17_01215</name>
</gene>
<name>A0A7T5R2N7_9BACT</name>